<proteinExistence type="predicted"/>
<dbReference type="AlphaFoldDB" id="A0A5J5ET91"/>
<name>A0A5J5ET91_9PEZI</name>
<keyword evidence="2" id="KW-1185">Reference proteome</keyword>
<gene>
    <name evidence="1" type="ORF">FN846DRAFT_954509</name>
</gene>
<dbReference type="InParanoid" id="A0A5J5ET91"/>
<dbReference type="EMBL" id="VXIS01000122">
    <property type="protein sequence ID" value="KAA8903094.1"/>
    <property type="molecule type" value="Genomic_DNA"/>
</dbReference>
<dbReference type="OrthoDB" id="4121058at2759"/>
<evidence type="ECO:0000313" key="1">
    <source>
        <dbReference type="EMBL" id="KAA8903094.1"/>
    </source>
</evidence>
<sequence length="303" mass="32904">MSTITAGKFTFSSLGLLYELEPRCTQAAITKRFSTPDQVNVRWLKAQLSHYGLKPITGTKDELEARLKRALAEGKLKGQPKELKDLEKGLKAAFEARSGVVGKKDKVEKKPAAPAKKEMKVTTTTTKITTKTTTVSTEAAKKKSTATAPKKKDAAVASALAAANKVSAKAAKALASTPTASSKPRVAFADQLLGAYTVTSPTFPSFDCSLNLFRHSTEPKITGTLDLGRQVRATCTLDWLPMAKQTRVPFSDYGEKLGVMDFSINKGVVKVKGTIETRMWGEVEWSGVKTEVKGEVKDELDMW</sequence>
<accession>A0A5J5ET91</accession>
<organism evidence="1 2">
    <name type="scientific">Sphaerosporella brunnea</name>
    <dbReference type="NCBI Taxonomy" id="1250544"/>
    <lineage>
        <taxon>Eukaryota</taxon>
        <taxon>Fungi</taxon>
        <taxon>Dikarya</taxon>
        <taxon>Ascomycota</taxon>
        <taxon>Pezizomycotina</taxon>
        <taxon>Pezizomycetes</taxon>
        <taxon>Pezizales</taxon>
        <taxon>Pyronemataceae</taxon>
        <taxon>Sphaerosporella</taxon>
    </lineage>
</organism>
<reference evidence="1 2" key="1">
    <citation type="submission" date="2019-09" db="EMBL/GenBank/DDBJ databases">
        <title>Draft genome of the ectomycorrhizal ascomycete Sphaerosporella brunnea.</title>
        <authorList>
            <consortium name="DOE Joint Genome Institute"/>
            <person name="Benucci G.M."/>
            <person name="Marozzi G."/>
            <person name="Antonielli L."/>
            <person name="Sanchez S."/>
            <person name="Marco P."/>
            <person name="Wang X."/>
            <person name="Falini L.B."/>
            <person name="Barry K."/>
            <person name="Haridas S."/>
            <person name="Lipzen A."/>
            <person name="Labutti K."/>
            <person name="Grigoriev I.V."/>
            <person name="Murat C."/>
            <person name="Martin F."/>
            <person name="Albertini E."/>
            <person name="Donnini D."/>
            <person name="Bonito G."/>
        </authorList>
    </citation>
    <scope>NUCLEOTIDE SEQUENCE [LARGE SCALE GENOMIC DNA]</scope>
    <source>
        <strain evidence="1 2">Sb_GMNB300</strain>
    </source>
</reference>
<comment type="caution">
    <text evidence="1">The sequence shown here is derived from an EMBL/GenBank/DDBJ whole genome shotgun (WGS) entry which is preliminary data.</text>
</comment>
<protein>
    <recommendedName>
        <fullName evidence="3">SAP domain-containing protein</fullName>
    </recommendedName>
</protein>
<evidence type="ECO:0000313" key="2">
    <source>
        <dbReference type="Proteomes" id="UP000326924"/>
    </source>
</evidence>
<dbReference type="Proteomes" id="UP000326924">
    <property type="component" value="Unassembled WGS sequence"/>
</dbReference>
<evidence type="ECO:0008006" key="3">
    <source>
        <dbReference type="Google" id="ProtNLM"/>
    </source>
</evidence>